<protein>
    <submittedName>
        <fullName evidence="1">CCHC-type domain-containing protein</fullName>
    </submittedName>
</protein>
<dbReference type="GO" id="GO:0019899">
    <property type="term" value="F:enzyme binding"/>
    <property type="evidence" value="ECO:0007669"/>
    <property type="project" value="UniProtKB-ARBA"/>
</dbReference>
<evidence type="ECO:0000313" key="1">
    <source>
        <dbReference type="EnsemblMetazoa" id="PPA06116.1"/>
    </source>
</evidence>
<dbReference type="EnsemblMetazoa" id="PPA06116.1">
    <property type="protein sequence ID" value="PPA06116.1"/>
    <property type="gene ID" value="WBGene00095670"/>
</dbReference>
<evidence type="ECO:0000313" key="2">
    <source>
        <dbReference type="Proteomes" id="UP000005239"/>
    </source>
</evidence>
<dbReference type="Pfam" id="PF00098">
    <property type="entry name" value="zf-CCHC"/>
    <property type="match status" value="1"/>
</dbReference>
<name>A0A2A6B487_PRIPA</name>
<proteinExistence type="predicted"/>
<keyword evidence="2" id="KW-1185">Reference proteome</keyword>
<dbReference type="Gene3D" id="4.10.60.10">
    <property type="entry name" value="Zinc finger, CCHC-type"/>
    <property type="match status" value="1"/>
</dbReference>
<accession>A0A2A6B487</accession>
<reference evidence="2" key="1">
    <citation type="journal article" date="2008" name="Nat. Genet.">
        <title>The Pristionchus pacificus genome provides a unique perspective on nematode lifestyle and parasitism.</title>
        <authorList>
            <person name="Dieterich C."/>
            <person name="Clifton S.W."/>
            <person name="Schuster L.N."/>
            <person name="Chinwalla A."/>
            <person name="Delehaunty K."/>
            <person name="Dinkelacker I."/>
            <person name="Fulton L."/>
            <person name="Fulton R."/>
            <person name="Godfrey J."/>
            <person name="Minx P."/>
            <person name="Mitreva M."/>
            <person name="Roeseler W."/>
            <person name="Tian H."/>
            <person name="Witte H."/>
            <person name="Yang S.P."/>
            <person name="Wilson R.K."/>
            <person name="Sommer R.J."/>
        </authorList>
    </citation>
    <scope>NUCLEOTIDE SEQUENCE [LARGE SCALE GENOMIC DNA]</scope>
    <source>
        <strain evidence="2">PS312</strain>
    </source>
</reference>
<organism evidence="1 2">
    <name type="scientific">Pristionchus pacificus</name>
    <name type="common">Parasitic nematode worm</name>
    <dbReference type="NCBI Taxonomy" id="54126"/>
    <lineage>
        <taxon>Eukaryota</taxon>
        <taxon>Metazoa</taxon>
        <taxon>Ecdysozoa</taxon>
        <taxon>Nematoda</taxon>
        <taxon>Chromadorea</taxon>
        <taxon>Rhabditida</taxon>
        <taxon>Rhabditina</taxon>
        <taxon>Diplogasteromorpha</taxon>
        <taxon>Diplogasteroidea</taxon>
        <taxon>Neodiplogasteridae</taxon>
        <taxon>Pristionchus</taxon>
    </lineage>
</organism>
<dbReference type="InterPro" id="IPR001878">
    <property type="entry name" value="Znf_CCHC"/>
</dbReference>
<dbReference type="GO" id="GO:0003676">
    <property type="term" value="F:nucleic acid binding"/>
    <property type="evidence" value="ECO:0007669"/>
    <property type="project" value="InterPro"/>
</dbReference>
<dbReference type="InterPro" id="IPR036875">
    <property type="entry name" value="Znf_CCHC_sf"/>
</dbReference>
<dbReference type="Proteomes" id="UP000005239">
    <property type="component" value="Unassembled WGS sequence"/>
</dbReference>
<dbReference type="PROSITE" id="PS50158">
    <property type="entry name" value="ZF_CCHC"/>
    <property type="match status" value="1"/>
</dbReference>
<dbReference type="GO" id="GO:0008270">
    <property type="term" value="F:zinc ion binding"/>
    <property type="evidence" value="ECO:0007669"/>
    <property type="project" value="InterPro"/>
</dbReference>
<dbReference type="SMART" id="SM00343">
    <property type="entry name" value="ZnF_C2HC"/>
    <property type="match status" value="1"/>
</dbReference>
<accession>A0A8R1U582</accession>
<dbReference type="AlphaFoldDB" id="A0A2A6B487"/>
<dbReference type="SUPFAM" id="SSF57756">
    <property type="entry name" value="Retrovirus zinc finger-like domains"/>
    <property type="match status" value="1"/>
</dbReference>
<gene>
    <name evidence="1" type="primary">WBGene00095670</name>
</gene>
<reference evidence="1" key="2">
    <citation type="submission" date="2022-06" db="UniProtKB">
        <authorList>
            <consortium name="EnsemblMetazoa"/>
        </authorList>
    </citation>
    <scope>IDENTIFICATION</scope>
    <source>
        <strain evidence="1">PS312</strain>
    </source>
</reference>
<sequence>MELVKRRKEKKEPSLSGMEAAYEGGCLHRVELWELMEGKTEYEVEGESEDISRLVTKILAKSDTPVEKCNASNVIICGSDSEVSRLKGDYADYEEKKVKNEDMGSKIEELREELEGKRVVVFLSNSKGNEAVKKIVETCQEIVQSNEDTQIAIVPDILSARPKEVELALHERMQAFLLELEVEEIKERKRREVRLGHSLNWNVKNIAVGVLPMTRRFDRQELEYAIECILNGREWTMGKKEREGEQESTKRKIEEDGKGEEKKLRRDDKGRRDGQCYNCQESGHVRAECWQRPAPAGSGVVNGNGMSGVNRGIGGMRGIRGGGNDWNVRGAGHGWRGGM</sequence>